<dbReference type="InterPro" id="IPR011701">
    <property type="entry name" value="MFS"/>
</dbReference>
<comment type="caution">
    <text evidence="10">The sequence shown here is derived from an EMBL/GenBank/DDBJ whole genome shotgun (WGS) entry which is preliminary data.</text>
</comment>
<dbReference type="Proteomes" id="UP000773462">
    <property type="component" value="Unassembled WGS sequence"/>
</dbReference>
<evidence type="ECO:0000256" key="3">
    <source>
        <dbReference type="ARBA" id="ARBA00022448"/>
    </source>
</evidence>
<dbReference type="InterPro" id="IPR001958">
    <property type="entry name" value="Tet-R_TetA/multi-R_MdtG-like"/>
</dbReference>
<dbReference type="PANTHER" id="PTHR43414:SF6">
    <property type="entry name" value="MULTIDRUG RESISTANCE PROTEIN MDTG"/>
    <property type="match status" value="1"/>
</dbReference>
<dbReference type="PANTHER" id="PTHR43414">
    <property type="entry name" value="MULTIDRUG RESISTANCE PROTEIN MDTG"/>
    <property type="match status" value="1"/>
</dbReference>
<proteinExistence type="inferred from homology"/>
<keyword evidence="11" id="KW-1185">Reference proteome</keyword>
<comment type="similarity">
    <text evidence="2">Belongs to the major facilitator superfamily. TCR/Tet family.</text>
</comment>
<evidence type="ECO:0000313" key="10">
    <source>
        <dbReference type="EMBL" id="MBP2115612.1"/>
    </source>
</evidence>
<protein>
    <submittedName>
        <fullName evidence="10">DHA1 family multidrug resistance protein-like MFS transporter</fullName>
    </submittedName>
</protein>
<dbReference type="CDD" id="cd17325">
    <property type="entry name" value="MFS_MdtG_SLC18_like"/>
    <property type="match status" value="1"/>
</dbReference>
<dbReference type="Pfam" id="PF07690">
    <property type="entry name" value="MFS_1"/>
    <property type="match status" value="1"/>
</dbReference>
<evidence type="ECO:0000256" key="1">
    <source>
        <dbReference type="ARBA" id="ARBA00004651"/>
    </source>
</evidence>
<dbReference type="PRINTS" id="PR01035">
    <property type="entry name" value="TCRTETA"/>
</dbReference>
<feature type="transmembrane region" description="Helical" evidence="8">
    <location>
        <begin position="284"/>
        <end position="302"/>
    </location>
</feature>
<dbReference type="InterPro" id="IPR036259">
    <property type="entry name" value="MFS_trans_sf"/>
</dbReference>
<keyword evidence="7 8" id="KW-0472">Membrane</keyword>
<dbReference type="PROSITE" id="PS50850">
    <property type="entry name" value="MFS"/>
    <property type="match status" value="1"/>
</dbReference>
<feature type="transmembrane region" description="Helical" evidence="8">
    <location>
        <begin position="163"/>
        <end position="183"/>
    </location>
</feature>
<dbReference type="InterPro" id="IPR005829">
    <property type="entry name" value="Sugar_transporter_CS"/>
</dbReference>
<reference evidence="10 11" key="1">
    <citation type="submission" date="2021-03" db="EMBL/GenBank/DDBJ databases">
        <title>Genomic Encyclopedia of Type Strains, Phase IV (KMG-IV): sequencing the most valuable type-strain genomes for metagenomic binning, comparative biology and taxonomic classification.</title>
        <authorList>
            <person name="Goeker M."/>
        </authorList>
    </citation>
    <scope>NUCLEOTIDE SEQUENCE [LARGE SCALE GENOMIC DNA]</scope>
    <source>
        <strain evidence="10 11">DSM 101953</strain>
    </source>
</reference>
<feature type="transmembrane region" description="Helical" evidence="8">
    <location>
        <begin position="253"/>
        <end position="277"/>
    </location>
</feature>
<evidence type="ECO:0000256" key="8">
    <source>
        <dbReference type="SAM" id="Phobius"/>
    </source>
</evidence>
<dbReference type="Gene3D" id="1.20.1250.20">
    <property type="entry name" value="MFS general substrate transporter like domains"/>
    <property type="match status" value="1"/>
</dbReference>
<keyword evidence="6 8" id="KW-1133">Transmembrane helix</keyword>
<evidence type="ECO:0000256" key="5">
    <source>
        <dbReference type="ARBA" id="ARBA00022692"/>
    </source>
</evidence>
<feature type="transmembrane region" description="Helical" evidence="8">
    <location>
        <begin position="12"/>
        <end position="33"/>
    </location>
</feature>
<dbReference type="EMBL" id="JAGGLV010000029">
    <property type="protein sequence ID" value="MBP2115612.1"/>
    <property type="molecule type" value="Genomic_DNA"/>
</dbReference>
<evidence type="ECO:0000313" key="11">
    <source>
        <dbReference type="Proteomes" id="UP000773462"/>
    </source>
</evidence>
<keyword evidence="5 8" id="KW-0812">Transmembrane</keyword>
<dbReference type="RefSeq" id="WP_209878755.1">
    <property type="nucleotide sequence ID" value="NZ_JAGGLV010000029.1"/>
</dbReference>
<keyword evidence="3" id="KW-0813">Transport</keyword>
<evidence type="ECO:0000256" key="2">
    <source>
        <dbReference type="ARBA" id="ARBA00007520"/>
    </source>
</evidence>
<feature type="domain" description="Major facilitator superfamily (MFS) profile" evidence="9">
    <location>
        <begin position="10"/>
        <end position="395"/>
    </location>
</feature>
<dbReference type="InterPro" id="IPR020846">
    <property type="entry name" value="MFS_dom"/>
</dbReference>
<name>A0ABS4NZX8_9BACL</name>
<organism evidence="10 11">
    <name type="scientific">Paenibacillus silagei</name>
    <dbReference type="NCBI Taxonomy" id="1670801"/>
    <lineage>
        <taxon>Bacteria</taxon>
        <taxon>Bacillati</taxon>
        <taxon>Bacillota</taxon>
        <taxon>Bacilli</taxon>
        <taxon>Bacillales</taxon>
        <taxon>Paenibacillaceae</taxon>
        <taxon>Paenibacillus</taxon>
    </lineage>
</organism>
<evidence type="ECO:0000256" key="4">
    <source>
        <dbReference type="ARBA" id="ARBA00022475"/>
    </source>
</evidence>
<feature type="transmembrane region" description="Helical" evidence="8">
    <location>
        <begin position="135"/>
        <end position="157"/>
    </location>
</feature>
<feature type="transmembrane region" description="Helical" evidence="8">
    <location>
        <begin position="76"/>
        <end position="99"/>
    </location>
</feature>
<gene>
    <name evidence="10" type="ORF">J2Z70_005810</name>
</gene>
<sequence length="403" mass="43116">MSLLLKNRGAMLLLMLNIFLAFTGIGLVVPIMPTYMNELGIGGSVVGLLVAAFSLTQLLVSPFAGRLSDKMGRKKIIVGGLAVFAFSELLFGLANASWVLFVSRMLGGIGAAMIMPAVMAYVADTTSSEERAQGMGFINAAITTGFIIGPGIGGYLAELGIRVPFFVAAGAAAIVAVITLLVLPESRSAELREEARMMKGNKDSLIMQLMRSYREPYFFGLIIVFVLSFGLANYETVFGLFVDHKFAFTPKDIAFVLTFGSIAGAVVQITAFSWILNKFGESRVISACLLIAGLSILLTLFVHGFVAIVSVTFVVFLAMDILRPAVGTQLSKMADDSQQGLVMGMNSAYTSLGNIAGPIVAGVLFDLDINFPYAVAALVLFISFMLSVGYARRRRSKQVTAVR</sequence>
<evidence type="ECO:0000259" key="9">
    <source>
        <dbReference type="PROSITE" id="PS50850"/>
    </source>
</evidence>
<feature type="transmembrane region" description="Helical" evidence="8">
    <location>
        <begin position="371"/>
        <end position="391"/>
    </location>
</feature>
<evidence type="ECO:0000256" key="6">
    <source>
        <dbReference type="ARBA" id="ARBA00022989"/>
    </source>
</evidence>
<feature type="transmembrane region" description="Helical" evidence="8">
    <location>
        <begin position="105"/>
        <end position="123"/>
    </location>
</feature>
<accession>A0ABS4NZX8</accession>
<feature type="transmembrane region" description="Helical" evidence="8">
    <location>
        <begin position="217"/>
        <end position="241"/>
    </location>
</feature>
<feature type="transmembrane region" description="Helical" evidence="8">
    <location>
        <begin position="39"/>
        <end position="64"/>
    </location>
</feature>
<keyword evidence="4" id="KW-1003">Cell membrane</keyword>
<dbReference type="SUPFAM" id="SSF103473">
    <property type="entry name" value="MFS general substrate transporter"/>
    <property type="match status" value="1"/>
</dbReference>
<evidence type="ECO:0000256" key="7">
    <source>
        <dbReference type="ARBA" id="ARBA00023136"/>
    </source>
</evidence>
<dbReference type="PROSITE" id="PS00216">
    <property type="entry name" value="SUGAR_TRANSPORT_1"/>
    <property type="match status" value="1"/>
</dbReference>
<comment type="subcellular location">
    <subcellularLocation>
        <location evidence="1">Cell membrane</location>
        <topology evidence="1">Multi-pass membrane protein</topology>
    </subcellularLocation>
</comment>